<evidence type="ECO:0000313" key="3">
    <source>
        <dbReference type="Proteomes" id="UP001396334"/>
    </source>
</evidence>
<feature type="region of interest" description="Disordered" evidence="1">
    <location>
        <begin position="159"/>
        <end position="198"/>
    </location>
</feature>
<feature type="compositionally biased region" description="Low complexity" evidence="1">
    <location>
        <begin position="163"/>
        <end position="175"/>
    </location>
</feature>
<sequence>MIKPNHPVISSSNKSIRHVIEVSKATTCAIEATPLSIIRDPSQDSAPIDHVPIQDSAQRSRTRRSMSAQPVSLVNWDIFEKQRPDGRVDKYYRHKELRFVCRSKLEVSRYEISGVRPQRPKKTKFNKEQTEALEPLLALPWKDKADDNEVQECSNESLKTIHNSNPSTSTMPSTSAVLKGKSEGKKKTEKMKRSSHESDIDMDDIVAFSQLVDVPKTIIDRFDDE</sequence>
<reference evidence="2 3" key="1">
    <citation type="journal article" date="2024" name="G3 (Bethesda)">
        <title>Genome assembly of Hibiscus sabdariffa L. provides insights into metabolisms of medicinal natural products.</title>
        <authorList>
            <person name="Kim T."/>
        </authorList>
    </citation>
    <scope>NUCLEOTIDE SEQUENCE [LARGE SCALE GENOMIC DNA]</scope>
    <source>
        <strain evidence="2">TK-2024</strain>
        <tissue evidence="2">Old leaves</tissue>
    </source>
</reference>
<feature type="compositionally biased region" description="Polar residues" evidence="1">
    <location>
        <begin position="55"/>
        <end position="66"/>
    </location>
</feature>
<gene>
    <name evidence="2" type="ORF">V6N11_060886</name>
</gene>
<feature type="compositionally biased region" description="Basic and acidic residues" evidence="1">
    <location>
        <begin position="180"/>
        <end position="198"/>
    </location>
</feature>
<organism evidence="2 3">
    <name type="scientific">Hibiscus sabdariffa</name>
    <name type="common">roselle</name>
    <dbReference type="NCBI Taxonomy" id="183260"/>
    <lineage>
        <taxon>Eukaryota</taxon>
        <taxon>Viridiplantae</taxon>
        <taxon>Streptophyta</taxon>
        <taxon>Embryophyta</taxon>
        <taxon>Tracheophyta</taxon>
        <taxon>Spermatophyta</taxon>
        <taxon>Magnoliopsida</taxon>
        <taxon>eudicotyledons</taxon>
        <taxon>Gunneridae</taxon>
        <taxon>Pentapetalae</taxon>
        <taxon>rosids</taxon>
        <taxon>malvids</taxon>
        <taxon>Malvales</taxon>
        <taxon>Malvaceae</taxon>
        <taxon>Malvoideae</taxon>
        <taxon>Hibiscus</taxon>
    </lineage>
</organism>
<feature type="region of interest" description="Disordered" evidence="1">
    <location>
        <begin position="39"/>
        <end position="66"/>
    </location>
</feature>
<protein>
    <submittedName>
        <fullName evidence="2">Uncharacterized protein</fullName>
    </submittedName>
</protein>
<accession>A0ABR2QS32</accession>
<evidence type="ECO:0000256" key="1">
    <source>
        <dbReference type="SAM" id="MobiDB-lite"/>
    </source>
</evidence>
<evidence type="ECO:0000313" key="2">
    <source>
        <dbReference type="EMBL" id="KAK9003322.1"/>
    </source>
</evidence>
<keyword evidence="3" id="KW-1185">Reference proteome</keyword>
<dbReference type="Proteomes" id="UP001396334">
    <property type="component" value="Unassembled WGS sequence"/>
</dbReference>
<dbReference type="EMBL" id="JBBPBN010000034">
    <property type="protein sequence ID" value="KAK9003322.1"/>
    <property type="molecule type" value="Genomic_DNA"/>
</dbReference>
<comment type="caution">
    <text evidence="2">The sequence shown here is derived from an EMBL/GenBank/DDBJ whole genome shotgun (WGS) entry which is preliminary data.</text>
</comment>
<proteinExistence type="predicted"/>
<name>A0ABR2QS32_9ROSI</name>